<keyword evidence="3" id="KW-1003">Cell membrane</keyword>
<comment type="subcellular location">
    <subcellularLocation>
        <location evidence="1">Cell membrane</location>
        <topology evidence="1">Multi-pass membrane protein</topology>
    </subcellularLocation>
</comment>
<gene>
    <name evidence="8" type="ORF">PX52LOC_02269</name>
</gene>
<evidence type="ECO:0008006" key="10">
    <source>
        <dbReference type="Google" id="ProtNLM"/>
    </source>
</evidence>
<name>A0A5C1AE06_9BACT</name>
<dbReference type="GO" id="GO:0005886">
    <property type="term" value="C:plasma membrane"/>
    <property type="evidence" value="ECO:0007669"/>
    <property type="project" value="UniProtKB-SubCell"/>
</dbReference>
<evidence type="ECO:0000256" key="1">
    <source>
        <dbReference type="ARBA" id="ARBA00004651"/>
    </source>
</evidence>
<protein>
    <recommendedName>
        <fullName evidence="10">DUF350 domain-containing protein</fullName>
    </recommendedName>
</protein>
<sequence length="79" mass="8335">MLFADDPWFAKTFESSLLAAAAFGLLGIVMLAIGFKVFELITPRVDLEKELAEKNVAVGIVVGALLLGIAMIVTRAIGG</sequence>
<dbReference type="RefSeq" id="WP_168218919.1">
    <property type="nucleotide sequence ID" value="NZ_CP042425.1"/>
</dbReference>
<keyword evidence="5 7" id="KW-1133">Transmembrane helix</keyword>
<evidence type="ECO:0000256" key="7">
    <source>
        <dbReference type="SAM" id="Phobius"/>
    </source>
</evidence>
<keyword evidence="9" id="KW-1185">Reference proteome</keyword>
<dbReference type="EMBL" id="CP042425">
    <property type="protein sequence ID" value="QEL15354.1"/>
    <property type="molecule type" value="Genomic_DNA"/>
</dbReference>
<evidence type="ECO:0000313" key="9">
    <source>
        <dbReference type="Proteomes" id="UP000324974"/>
    </source>
</evidence>
<accession>A0A5C1AE06</accession>
<dbReference type="AlphaFoldDB" id="A0A5C1AE06"/>
<dbReference type="KEGG" id="lrs:PX52LOC_02269"/>
<proteinExistence type="inferred from homology"/>
<feature type="transmembrane region" description="Helical" evidence="7">
    <location>
        <begin position="16"/>
        <end position="35"/>
    </location>
</feature>
<dbReference type="Pfam" id="PF03994">
    <property type="entry name" value="DUF350"/>
    <property type="match status" value="1"/>
</dbReference>
<evidence type="ECO:0000256" key="4">
    <source>
        <dbReference type="ARBA" id="ARBA00022692"/>
    </source>
</evidence>
<evidence type="ECO:0000256" key="6">
    <source>
        <dbReference type="ARBA" id="ARBA00023136"/>
    </source>
</evidence>
<dbReference type="Proteomes" id="UP000324974">
    <property type="component" value="Chromosome"/>
</dbReference>
<organism evidence="8 9">
    <name type="scientific">Limnoglobus roseus</name>
    <dbReference type="NCBI Taxonomy" id="2598579"/>
    <lineage>
        <taxon>Bacteria</taxon>
        <taxon>Pseudomonadati</taxon>
        <taxon>Planctomycetota</taxon>
        <taxon>Planctomycetia</taxon>
        <taxon>Gemmatales</taxon>
        <taxon>Gemmataceae</taxon>
        <taxon>Limnoglobus</taxon>
    </lineage>
</organism>
<reference evidence="9" key="1">
    <citation type="submission" date="2019-08" db="EMBL/GenBank/DDBJ databases">
        <title>Limnoglobus roseus gen. nov., sp. nov., a novel freshwater planctomycete with a giant genome from the family Gemmataceae.</title>
        <authorList>
            <person name="Kulichevskaya I.S."/>
            <person name="Naumoff D.G."/>
            <person name="Miroshnikov K."/>
            <person name="Ivanova A."/>
            <person name="Philippov D.A."/>
            <person name="Hakobyan A."/>
            <person name="Rijpstra I.C."/>
            <person name="Sinninghe Damste J.S."/>
            <person name="Liesack W."/>
            <person name="Dedysh S.N."/>
        </authorList>
    </citation>
    <scope>NUCLEOTIDE SEQUENCE [LARGE SCALE GENOMIC DNA]</scope>
    <source>
        <strain evidence="9">PX52</strain>
    </source>
</reference>
<evidence type="ECO:0000256" key="2">
    <source>
        <dbReference type="ARBA" id="ARBA00005779"/>
    </source>
</evidence>
<dbReference type="InterPro" id="IPR007140">
    <property type="entry name" value="DUF350"/>
</dbReference>
<evidence type="ECO:0000256" key="3">
    <source>
        <dbReference type="ARBA" id="ARBA00022475"/>
    </source>
</evidence>
<evidence type="ECO:0000313" key="8">
    <source>
        <dbReference type="EMBL" id="QEL15354.1"/>
    </source>
</evidence>
<comment type="similarity">
    <text evidence="2">Belongs to the UPF0719 family.</text>
</comment>
<feature type="transmembrane region" description="Helical" evidence="7">
    <location>
        <begin position="56"/>
        <end position="77"/>
    </location>
</feature>
<keyword evidence="4 7" id="KW-0812">Transmembrane</keyword>
<evidence type="ECO:0000256" key="5">
    <source>
        <dbReference type="ARBA" id="ARBA00022989"/>
    </source>
</evidence>
<keyword evidence="6 7" id="KW-0472">Membrane</keyword>